<accession>A0A098DZG7</accession>
<reference evidence="2 4" key="3">
    <citation type="journal article" date="2015" name="BMC Genomics">
        <title>The completed genome sequence of the pathogenic ascomycete fungus Fusarium graminearum.</title>
        <authorList>
            <person name="King R."/>
            <person name="Urban M."/>
            <person name="Hammond-Kosack M.C."/>
            <person name="Hassani-Pak K."/>
            <person name="Hammond-Kosack K.E."/>
        </authorList>
    </citation>
    <scope>NUCLEOTIDE SEQUENCE [LARGE SCALE GENOMIC DNA]</scope>
    <source>
        <strain evidence="4">ATCC MYA-4620 / CBS 123657 / FGSC 9075 / NRRL 31084 / PH-1</strain>
        <strain evidence="2">PH-1</strain>
    </source>
</reference>
<dbReference type="eggNOG" id="ENOG502T951">
    <property type="taxonomic scope" value="Eukaryota"/>
</dbReference>
<dbReference type="EnsemblFungi" id="CEF86737">
    <property type="protein sequence ID" value="CEF86737"/>
    <property type="gene ID" value="FGRRES_13945_M"/>
</dbReference>
<dbReference type="PANTHER" id="PTHR37540:SF5">
    <property type="entry name" value="TRANSCRIPTION FACTOR DOMAIN-CONTAINING PROTEIN"/>
    <property type="match status" value="1"/>
</dbReference>
<dbReference type="VEuPathDB" id="FungiDB:FGRAMPH1_01G22153"/>
<reference evidence="3" key="4">
    <citation type="submission" date="2017-01" db="UniProtKB">
        <authorList>
            <consortium name="EnsemblFungi"/>
        </authorList>
    </citation>
    <scope>IDENTIFICATION</scope>
    <source>
        <strain evidence="3">PH-1 / ATCC MYA-4620 / FGSC 9075 / NRRL 31084</strain>
    </source>
</reference>
<feature type="region of interest" description="Disordered" evidence="1">
    <location>
        <begin position="33"/>
        <end position="59"/>
    </location>
</feature>
<evidence type="ECO:0000313" key="4">
    <source>
        <dbReference type="Proteomes" id="UP000070720"/>
    </source>
</evidence>
<feature type="compositionally biased region" description="Basic residues" evidence="1">
    <location>
        <begin position="39"/>
        <end position="52"/>
    </location>
</feature>
<sequence>MAGGSFTFLAVDGTGRPSGPGSRAAIRSQCMKGVNVRKDSRRSKRKAKNRKVQHQENVEQDEDAIIMHRQDLSLHCTSSLRNHCLKRQLLKPSLRMSIDDCGFDSSLFPSSVLETVMKYNSIIEKVYPLDTNLIVHSWMSDDFQFLHQNRTLLSAIYLATHAVDDLRCSARLSPWTQQLLCIILSSLNRDLYQAAGQQSSTTMMTILILLFAAESLHDFGAVGLHLEGVRRLLIIRDNVFTGLDAKLLFKIQQFDLRLALAFGRPLHLALEYNDYPTLPVPPIAKSDILQRLNVNSPRVIEAFQNLQALIRDIKNAISARTDLIWTQFQSQISNIQTQLLHPNNNYPDIDEALRLGMLAFLTTLSQSPVRRPQLPELQRRLETNYIMMQDQNENYRTFTIWVLMMGCFSAVEVSNVLVGEIWDVIVSPDLTWENVRDMIVAEGLPWIDFIHGGPGKKAFGYLQAQRILP</sequence>
<name>A0A098DZG7_GIBZE</name>
<dbReference type="EMBL" id="HG970334">
    <property type="protein sequence ID" value="CEF86737.1"/>
    <property type="molecule type" value="Genomic_DNA"/>
</dbReference>
<keyword evidence="4" id="KW-1185">Reference proteome</keyword>
<reference evidence="3 4" key="1">
    <citation type="journal article" date="2007" name="Science">
        <title>The Fusarium graminearum genome reveals a link between localized polymorphism and pathogen specialization.</title>
        <authorList>
            <person name="Cuomo C.A."/>
            <person name="Gueldener U."/>
            <person name="Xu J.-R."/>
            <person name="Trail F."/>
            <person name="Turgeon B.G."/>
            <person name="Di Pietro A."/>
            <person name="Walton J.D."/>
            <person name="Ma L.-J."/>
            <person name="Baker S.E."/>
            <person name="Rep M."/>
            <person name="Adam G."/>
            <person name="Antoniw J."/>
            <person name="Baldwin T."/>
            <person name="Calvo S.E."/>
            <person name="Chang Y.-L."/>
            <person name="DeCaprio D."/>
            <person name="Gale L.R."/>
            <person name="Gnerre S."/>
            <person name="Goswami R.S."/>
            <person name="Hammond-Kosack K."/>
            <person name="Harris L.J."/>
            <person name="Hilburn K."/>
            <person name="Kennell J.C."/>
            <person name="Kroken S."/>
            <person name="Magnuson J.K."/>
            <person name="Mannhaupt G."/>
            <person name="Mauceli E.W."/>
            <person name="Mewes H.-W."/>
            <person name="Mitterbauer R."/>
            <person name="Muehlbauer G."/>
            <person name="Muensterkoetter M."/>
            <person name="Nelson D."/>
            <person name="O'Donnell K."/>
            <person name="Ouellet T."/>
            <person name="Qi W."/>
            <person name="Quesneville H."/>
            <person name="Roncero M.I.G."/>
            <person name="Seong K.-Y."/>
            <person name="Tetko I.V."/>
            <person name="Urban M."/>
            <person name="Waalwijk C."/>
            <person name="Ward T.J."/>
            <person name="Yao J."/>
            <person name="Birren B.W."/>
            <person name="Kistler H.C."/>
        </authorList>
    </citation>
    <scope>NUCLEOTIDE SEQUENCE [LARGE SCALE GENOMIC DNA]</scope>
    <source>
        <strain evidence="4">ATCC MYA-4620 / CBS 123657 / FGSC 9075 / NRRL 31084 / PH-1</strain>
        <strain evidence="3">PH-1 / ATCC MYA-4620 / FGSC 9075 / NRRL 31084</strain>
    </source>
</reference>
<proteinExistence type="predicted"/>
<organism evidence="2 4">
    <name type="scientific">Gibberella zeae (strain ATCC MYA-4620 / CBS 123657 / FGSC 9075 / NRRL 31084 / PH-1)</name>
    <name type="common">Wheat head blight fungus</name>
    <name type="synonym">Fusarium graminearum</name>
    <dbReference type="NCBI Taxonomy" id="229533"/>
    <lineage>
        <taxon>Eukaryota</taxon>
        <taxon>Fungi</taxon>
        <taxon>Dikarya</taxon>
        <taxon>Ascomycota</taxon>
        <taxon>Pezizomycotina</taxon>
        <taxon>Sordariomycetes</taxon>
        <taxon>Hypocreomycetidae</taxon>
        <taxon>Hypocreales</taxon>
        <taxon>Nectriaceae</taxon>
        <taxon>Fusarium</taxon>
    </lineage>
</organism>
<dbReference type="Proteomes" id="UP000070720">
    <property type="component" value="Chromosome 3"/>
</dbReference>
<evidence type="ECO:0000313" key="3">
    <source>
        <dbReference type="EnsemblFungi" id="CEF86737"/>
    </source>
</evidence>
<accession>A0A0E0SJX4</accession>
<evidence type="ECO:0000313" key="2">
    <source>
        <dbReference type="EMBL" id="CEF86737.1"/>
    </source>
</evidence>
<gene>
    <name evidence="2" type="ORF">FGRAMPH1_01T22153</name>
</gene>
<dbReference type="InParanoid" id="A0A098DZG7"/>
<reference evidence="3 4" key="2">
    <citation type="journal article" date="2010" name="Nature">
        <title>Comparative genomics reveals mobile pathogenicity chromosomes in Fusarium.</title>
        <authorList>
            <person name="Ma L.J."/>
            <person name="van der Does H.C."/>
            <person name="Borkovich K.A."/>
            <person name="Coleman J.J."/>
            <person name="Daboussi M.J."/>
            <person name="Di Pietro A."/>
            <person name="Dufresne M."/>
            <person name="Freitag M."/>
            <person name="Grabherr M."/>
            <person name="Henrissat B."/>
            <person name="Houterman P.M."/>
            <person name="Kang S."/>
            <person name="Shim W.B."/>
            <person name="Woloshuk C."/>
            <person name="Xie X."/>
            <person name="Xu J.R."/>
            <person name="Antoniw J."/>
            <person name="Baker S.E."/>
            <person name="Bluhm B.H."/>
            <person name="Breakspear A."/>
            <person name="Brown D.W."/>
            <person name="Butchko R.A."/>
            <person name="Chapman S."/>
            <person name="Coulson R."/>
            <person name="Coutinho P.M."/>
            <person name="Danchin E.G."/>
            <person name="Diener A."/>
            <person name="Gale L.R."/>
            <person name="Gardiner D.M."/>
            <person name="Goff S."/>
            <person name="Hammond-Kosack K.E."/>
            <person name="Hilburn K."/>
            <person name="Hua-Van A."/>
            <person name="Jonkers W."/>
            <person name="Kazan K."/>
            <person name="Kodira C.D."/>
            <person name="Koehrsen M."/>
            <person name="Kumar L."/>
            <person name="Lee Y.H."/>
            <person name="Li L."/>
            <person name="Manners J.M."/>
            <person name="Miranda-Saavedra D."/>
            <person name="Mukherjee M."/>
            <person name="Park G."/>
            <person name="Park J."/>
            <person name="Park S.Y."/>
            <person name="Proctor R.H."/>
            <person name="Regev A."/>
            <person name="Ruiz-Roldan M.C."/>
            <person name="Sain D."/>
            <person name="Sakthikumar S."/>
            <person name="Sykes S."/>
            <person name="Schwartz D.C."/>
            <person name="Turgeon B.G."/>
            <person name="Wapinski I."/>
            <person name="Yoder O."/>
            <person name="Young S."/>
            <person name="Zeng Q."/>
            <person name="Zhou S."/>
            <person name="Galagan J."/>
            <person name="Cuomo C.A."/>
            <person name="Kistler H.C."/>
            <person name="Rep M."/>
        </authorList>
    </citation>
    <scope>GENOME REANNOTATION</scope>
    <source>
        <strain evidence="4">ATCC MYA-4620 / CBS 123657 / FGSC 9075 / NRRL 31084 / PH-1</strain>
        <strain evidence="3">PH-1 / ATCC MYA-4620 / FGSC 9075 / NRRL 31084</strain>
    </source>
</reference>
<dbReference type="PANTHER" id="PTHR37540">
    <property type="entry name" value="TRANSCRIPTION FACTOR (ACR-2), PUTATIVE-RELATED-RELATED"/>
    <property type="match status" value="1"/>
</dbReference>
<dbReference type="AlphaFoldDB" id="A0A098DZG7"/>
<evidence type="ECO:0000256" key="1">
    <source>
        <dbReference type="SAM" id="MobiDB-lite"/>
    </source>
</evidence>
<protein>
    <submittedName>
        <fullName evidence="2">Chromosome 3, complete genome</fullName>
    </submittedName>
</protein>